<name>A0A7J7RXS0_RHIFE</name>
<sequence>MCTEHWEGGHRNTRTTHVGPGLGGRPATSGVISMDSNMMDARQFVGRHEKVGVTLLKRMCGGAGEGELGGRDRSGATFREGPCELEGDHNLKGFQAEGLGGRTNTLSFKMPPLSVTSLFGQCLSTILTLLETPPASHNRGNCLIITC</sequence>
<dbReference type="EMBL" id="JACAGC010000024">
    <property type="protein sequence ID" value="KAF6280929.1"/>
    <property type="molecule type" value="Genomic_DNA"/>
</dbReference>
<feature type="compositionally biased region" description="Basic and acidic residues" evidence="1">
    <location>
        <begin position="1"/>
        <end position="10"/>
    </location>
</feature>
<proteinExistence type="predicted"/>
<evidence type="ECO:0000313" key="2">
    <source>
        <dbReference type="EMBL" id="KAF6280929.1"/>
    </source>
</evidence>
<evidence type="ECO:0000313" key="3">
    <source>
        <dbReference type="Proteomes" id="UP000585614"/>
    </source>
</evidence>
<gene>
    <name evidence="2" type="ORF">mRhiFer1_009308</name>
</gene>
<accession>A0A7J7RXS0</accession>
<comment type="caution">
    <text evidence="2">The sequence shown here is derived from an EMBL/GenBank/DDBJ whole genome shotgun (WGS) entry which is preliminary data.</text>
</comment>
<feature type="region of interest" description="Disordered" evidence="1">
    <location>
        <begin position="1"/>
        <end position="26"/>
    </location>
</feature>
<reference evidence="2 3" key="1">
    <citation type="journal article" date="2020" name="Nature">
        <title>Six reference-quality genomes reveal evolution of bat adaptations.</title>
        <authorList>
            <person name="Jebb D."/>
            <person name="Huang Z."/>
            <person name="Pippel M."/>
            <person name="Hughes G.M."/>
            <person name="Lavrichenko K."/>
            <person name="Devanna P."/>
            <person name="Winkler S."/>
            <person name="Jermiin L.S."/>
            <person name="Skirmuntt E.C."/>
            <person name="Katzourakis A."/>
            <person name="Burkitt-Gray L."/>
            <person name="Ray D.A."/>
            <person name="Sullivan K.A.M."/>
            <person name="Roscito J.G."/>
            <person name="Kirilenko B.M."/>
            <person name="Davalos L.M."/>
            <person name="Corthals A.P."/>
            <person name="Power M.L."/>
            <person name="Jones G."/>
            <person name="Ransome R.D."/>
            <person name="Dechmann D.K.N."/>
            <person name="Locatelli A.G."/>
            <person name="Puechmaille S.J."/>
            <person name="Fedrigo O."/>
            <person name="Jarvis E.D."/>
            <person name="Hiller M."/>
            <person name="Vernes S.C."/>
            <person name="Myers E.W."/>
            <person name="Teeling E.C."/>
        </authorList>
    </citation>
    <scope>NUCLEOTIDE SEQUENCE [LARGE SCALE GENOMIC DNA]</scope>
    <source>
        <strain evidence="2">MRhiFer1</strain>
        <tissue evidence="2">Lung</tissue>
    </source>
</reference>
<organism evidence="2 3">
    <name type="scientific">Rhinolophus ferrumequinum</name>
    <name type="common">Greater horseshoe bat</name>
    <dbReference type="NCBI Taxonomy" id="59479"/>
    <lineage>
        <taxon>Eukaryota</taxon>
        <taxon>Metazoa</taxon>
        <taxon>Chordata</taxon>
        <taxon>Craniata</taxon>
        <taxon>Vertebrata</taxon>
        <taxon>Euteleostomi</taxon>
        <taxon>Mammalia</taxon>
        <taxon>Eutheria</taxon>
        <taxon>Laurasiatheria</taxon>
        <taxon>Chiroptera</taxon>
        <taxon>Yinpterochiroptera</taxon>
        <taxon>Rhinolophoidea</taxon>
        <taxon>Rhinolophidae</taxon>
        <taxon>Rhinolophinae</taxon>
        <taxon>Rhinolophus</taxon>
    </lineage>
</organism>
<dbReference type="AlphaFoldDB" id="A0A7J7RXS0"/>
<protein>
    <submittedName>
        <fullName evidence="2">Uncharacterized protein</fullName>
    </submittedName>
</protein>
<evidence type="ECO:0000256" key="1">
    <source>
        <dbReference type="SAM" id="MobiDB-lite"/>
    </source>
</evidence>
<dbReference type="Proteomes" id="UP000585614">
    <property type="component" value="Unassembled WGS sequence"/>
</dbReference>